<name>A0A9D0ZSM2_9FIRM</name>
<dbReference type="GO" id="GO:0004731">
    <property type="term" value="F:purine-nucleoside phosphorylase activity"/>
    <property type="evidence" value="ECO:0007669"/>
    <property type="project" value="TreeGrafter"/>
</dbReference>
<evidence type="ECO:0000256" key="3">
    <source>
        <dbReference type="ARBA" id="ARBA00048447"/>
    </source>
</evidence>
<dbReference type="Gene3D" id="3.40.50.1580">
    <property type="entry name" value="Nucleoside phosphorylase domain"/>
    <property type="match status" value="1"/>
</dbReference>
<feature type="domain" description="Nucleoside phosphorylase" evidence="4">
    <location>
        <begin position="65"/>
        <end position="231"/>
    </location>
</feature>
<accession>A0A9D0ZSM2</accession>
<sequence length="259" mass="29111">MDTIFHHPRAHEPALFSPQDTTPPVEHFPRVCVSTFSKPIIDKFSSMEKTHQIATLYCANGAVPVYQTDYCQTSIAFYQSPVGAPACASFFEEAVAMGAKAFVLFGSCGMLDEEKTKDKIIVPTAAVRDEGVSYHYREPSPEIQADSAMTRILRETLSQCGFDYVEGKTWTTDAIYRETIPAIRQRKLEGCLAVEMEYASMLAVSQYRKIPFIQFLYGADSLASDTWEPRDLNLCGLNHAEKYMALAFECALRLEKQVR</sequence>
<comment type="catalytic activity">
    <reaction evidence="3">
        <text>uridine + phosphate = alpha-D-ribose 1-phosphate + uracil</text>
        <dbReference type="Rhea" id="RHEA:24388"/>
        <dbReference type="ChEBI" id="CHEBI:16704"/>
        <dbReference type="ChEBI" id="CHEBI:17568"/>
        <dbReference type="ChEBI" id="CHEBI:43474"/>
        <dbReference type="ChEBI" id="CHEBI:57720"/>
        <dbReference type="EC" id="2.4.2.3"/>
    </reaction>
</comment>
<dbReference type="PANTHER" id="PTHR43691:SF11">
    <property type="entry name" value="FI09636P-RELATED"/>
    <property type="match status" value="1"/>
</dbReference>
<dbReference type="InterPro" id="IPR035994">
    <property type="entry name" value="Nucleoside_phosphorylase_sf"/>
</dbReference>
<dbReference type="EMBL" id="DVFT01000013">
    <property type="protein sequence ID" value="HIQ95096.1"/>
    <property type="molecule type" value="Genomic_DNA"/>
</dbReference>
<organism evidence="5 6">
    <name type="scientific">Candidatus Limivivens merdigallinarum</name>
    <dbReference type="NCBI Taxonomy" id="2840859"/>
    <lineage>
        <taxon>Bacteria</taxon>
        <taxon>Bacillati</taxon>
        <taxon>Bacillota</taxon>
        <taxon>Clostridia</taxon>
        <taxon>Lachnospirales</taxon>
        <taxon>Lachnospiraceae</taxon>
        <taxon>Lachnospiraceae incertae sedis</taxon>
        <taxon>Candidatus Limivivens</taxon>
    </lineage>
</organism>
<proteinExistence type="predicted"/>
<protein>
    <recommendedName>
        <fullName evidence="2">Uridine phosphorylase</fullName>
        <ecNumber evidence="1">2.4.2.3</ecNumber>
    </recommendedName>
</protein>
<dbReference type="Proteomes" id="UP000886886">
    <property type="component" value="Unassembled WGS sequence"/>
</dbReference>
<evidence type="ECO:0000256" key="1">
    <source>
        <dbReference type="ARBA" id="ARBA00011888"/>
    </source>
</evidence>
<dbReference type="CDD" id="cd09007">
    <property type="entry name" value="NP-I_spr0068"/>
    <property type="match status" value="1"/>
</dbReference>
<dbReference type="AlphaFoldDB" id="A0A9D0ZSM2"/>
<dbReference type="GO" id="GO:0005829">
    <property type="term" value="C:cytosol"/>
    <property type="evidence" value="ECO:0007669"/>
    <property type="project" value="TreeGrafter"/>
</dbReference>
<dbReference type="SUPFAM" id="SSF53167">
    <property type="entry name" value="Purine and uridine phosphorylases"/>
    <property type="match status" value="1"/>
</dbReference>
<dbReference type="Pfam" id="PF01048">
    <property type="entry name" value="PNP_UDP_1"/>
    <property type="match status" value="1"/>
</dbReference>
<dbReference type="GO" id="GO:0004850">
    <property type="term" value="F:uridine phosphorylase activity"/>
    <property type="evidence" value="ECO:0007669"/>
    <property type="project" value="UniProtKB-EC"/>
</dbReference>
<dbReference type="PANTHER" id="PTHR43691">
    <property type="entry name" value="URIDINE PHOSPHORYLASE"/>
    <property type="match status" value="1"/>
</dbReference>
<dbReference type="EC" id="2.4.2.3" evidence="1"/>
<comment type="caution">
    <text evidence="5">The sequence shown here is derived from an EMBL/GenBank/DDBJ whole genome shotgun (WGS) entry which is preliminary data.</text>
</comment>
<gene>
    <name evidence="5" type="ORF">IAB26_00895</name>
</gene>
<evidence type="ECO:0000259" key="4">
    <source>
        <dbReference type="Pfam" id="PF01048"/>
    </source>
</evidence>
<evidence type="ECO:0000313" key="5">
    <source>
        <dbReference type="EMBL" id="HIQ95096.1"/>
    </source>
</evidence>
<dbReference type="InterPro" id="IPR000845">
    <property type="entry name" value="Nucleoside_phosphorylase_d"/>
</dbReference>
<evidence type="ECO:0000256" key="2">
    <source>
        <dbReference type="ARBA" id="ARBA00021980"/>
    </source>
</evidence>
<reference evidence="5" key="2">
    <citation type="journal article" date="2021" name="PeerJ">
        <title>Extensive microbial diversity within the chicken gut microbiome revealed by metagenomics and culture.</title>
        <authorList>
            <person name="Gilroy R."/>
            <person name="Ravi A."/>
            <person name="Getino M."/>
            <person name="Pursley I."/>
            <person name="Horton D.L."/>
            <person name="Alikhan N.F."/>
            <person name="Baker D."/>
            <person name="Gharbi K."/>
            <person name="Hall N."/>
            <person name="Watson M."/>
            <person name="Adriaenssens E.M."/>
            <person name="Foster-Nyarko E."/>
            <person name="Jarju S."/>
            <person name="Secka A."/>
            <person name="Antonio M."/>
            <person name="Oren A."/>
            <person name="Chaudhuri R.R."/>
            <person name="La Ragione R."/>
            <person name="Hildebrand F."/>
            <person name="Pallen M.J."/>
        </authorList>
    </citation>
    <scope>NUCLEOTIDE SEQUENCE</scope>
    <source>
        <strain evidence="5">ChiSjej3B21-11622</strain>
    </source>
</reference>
<dbReference type="GO" id="GO:0006152">
    <property type="term" value="P:purine nucleoside catabolic process"/>
    <property type="evidence" value="ECO:0007669"/>
    <property type="project" value="TreeGrafter"/>
</dbReference>
<evidence type="ECO:0000313" key="6">
    <source>
        <dbReference type="Proteomes" id="UP000886886"/>
    </source>
</evidence>
<reference evidence="5" key="1">
    <citation type="submission" date="2020-10" db="EMBL/GenBank/DDBJ databases">
        <authorList>
            <person name="Gilroy R."/>
        </authorList>
    </citation>
    <scope>NUCLEOTIDE SEQUENCE</scope>
    <source>
        <strain evidence="5">ChiSjej3B21-11622</strain>
    </source>
</reference>